<dbReference type="SMART" id="SM00530">
    <property type="entry name" value="HTH_XRE"/>
    <property type="match status" value="1"/>
</dbReference>
<dbReference type="CDD" id="cd00093">
    <property type="entry name" value="HTH_XRE"/>
    <property type="match status" value="1"/>
</dbReference>
<feature type="domain" description="HTH cro/C1-type" evidence="2">
    <location>
        <begin position="36"/>
        <end position="83"/>
    </location>
</feature>
<dbReference type="GO" id="GO:0003677">
    <property type="term" value="F:DNA binding"/>
    <property type="evidence" value="ECO:0007669"/>
    <property type="project" value="InterPro"/>
</dbReference>
<accession>A0A7W7LZ11</accession>
<dbReference type="EMBL" id="JACHJI010000004">
    <property type="protein sequence ID" value="MBB4898844.1"/>
    <property type="molecule type" value="Genomic_DNA"/>
</dbReference>
<dbReference type="SUPFAM" id="SSF47413">
    <property type="entry name" value="lambda repressor-like DNA-binding domains"/>
    <property type="match status" value="1"/>
</dbReference>
<dbReference type="RefSeq" id="WP_184821000.1">
    <property type="nucleotide sequence ID" value="NZ_BMTI01000005.1"/>
</dbReference>
<protein>
    <submittedName>
        <fullName evidence="3">Transcriptional regulator with XRE-family HTH domain</fullName>
    </submittedName>
</protein>
<dbReference type="Proteomes" id="UP000579523">
    <property type="component" value="Unassembled WGS sequence"/>
</dbReference>
<dbReference type="PANTHER" id="PTHR35010">
    <property type="entry name" value="BLL4672 PROTEIN-RELATED"/>
    <property type="match status" value="1"/>
</dbReference>
<dbReference type="Pfam" id="PF17765">
    <property type="entry name" value="MLTR_LBD"/>
    <property type="match status" value="1"/>
</dbReference>
<keyword evidence="4" id="KW-1185">Reference proteome</keyword>
<evidence type="ECO:0000256" key="1">
    <source>
        <dbReference type="SAM" id="MobiDB-lite"/>
    </source>
</evidence>
<evidence type="ECO:0000313" key="4">
    <source>
        <dbReference type="Proteomes" id="UP000579523"/>
    </source>
</evidence>
<feature type="compositionally biased region" description="Gly residues" evidence="1">
    <location>
        <begin position="283"/>
        <end position="292"/>
    </location>
</feature>
<proteinExistence type="predicted"/>
<evidence type="ECO:0000313" key="3">
    <source>
        <dbReference type="EMBL" id="MBB4898844.1"/>
    </source>
</evidence>
<dbReference type="AlphaFoldDB" id="A0A7W7LZ11"/>
<feature type="region of interest" description="Disordered" evidence="1">
    <location>
        <begin position="281"/>
        <end position="312"/>
    </location>
</feature>
<gene>
    <name evidence="3" type="ORF">FHS37_002902</name>
</gene>
<dbReference type="Gene3D" id="3.30.450.180">
    <property type="match status" value="1"/>
</dbReference>
<evidence type="ECO:0000259" key="2">
    <source>
        <dbReference type="PROSITE" id="PS50943"/>
    </source>
</evidence>
<dbReference type="Pfam" id="PF13560">
    <property type="entry name" value="HTH_31"/>
    <property type="match status" value="1"/>
</dbReference>
<dbReference type="Gene3D" id="1.10.260.40">
    <property type="entry name" value="lambda repressor-like DNA-binding domains"/>
    <property type="match status" value="1"/>
</dbReference>
<dbReference type="InterPro" id="IPR041413">
    <property type="entry name" value="MLTR_LBD"/>
</dbReference>
<sequence length="312" mass="33563">MDRRSPLGEFLRVRRAQLSPDDVGLPRYGDRRRVPGLRREEVAMLAGVSAGYYTRLEQGQPVNASAEVLDAIAAALHLTTAEREHLHVLSTTGHRTRPATPRAERVSADLRMLLATMDHVPALVVGRRNDVLAWNRTGHALLAGHLDPAAPDDPDTRPNLSRLVFLDAPTRALYRDWPAKARAVVGNLRTLTARNPGDTRLAALIGELTDHSPEFVALWAEHTVDPCSRDVHDLAHPVVGELTVTQQAFHVPQEPHQSLVTLTAEPGSPSAAALTALRQACGTGEGGRGPAGRRGVPTAAGTSPARDRGRGA</sequence>
<feature type="compositionally biased region" description="Low complexity" evidence="1">
    <location>
        <begin position="293"/>
        <end position="302"/>
    </location>
</feature>
<name>A0A7W7LZ11_9ACTN</name>
<reference evidence="3 4" key="1">
    <citation type="submission" date="2020-08" db="EMBL/GenBank/DDBJ databases">
        <title>Genomic Encyclopedia of Type Strains, Phase III (KMG-III): the genomes of soil and plant-associated and newly described type strains.</title>
        <authorList>
            <person name="Whitman W."/>
        </authorList>
    </citation>
    <scope>NUCLEOTIDE SEQUENCE [LARGE SCALE GENOMIC DNA]</scope>
    <source>
        <strain evidence="3 4">CECT 3273</strain>
    </source>
</reference>
<dbReference type="PANTHER" id="PTHR35010:SF2">
    <property type="entry name" value="BLL4672 PROTEIN"/>
    <property type="match status" value="1"/>
</dbReference>
<dbReference type="InterPro" id="IPR010982">
    <property type="entry name" value="Lambda_DNA-bd_dom_sf"/>
</dbReference>
<comment type="caution">
    <text evidence="3">The sequence shown here is derived from an EMBL/GenBank/DDBJ whole genome shotgun (WGS) entry which is preliminary data.</text>
</comment>
<dbReference type="InterPro" id="IPR001387">
    <property type="entry name" value="Cro/C1-type_HTH"/>
</dbReference>
<organism evidence="3 4">
    <name type="scientific">Streptomyces griseomycini</name>
    <dbReference type="NCBI Taxonomy" id="66895"/>
    <lineage>
        <taxon>Bacteria</taxon>
        <taxon>Bacillati</taxon>
        <taxon>Actinomycetota</taxon>
        <taxon>Actinomycetes</taxon>
        <taxon>Kitasatosporales</taxon>
        <taxon>Streptomycetaceae</taxon>
        <taxon>Streptomyces</taxon>
    </lineage>
</organism>
<dbReference type="PROSITE" id="PS50943">
    <property type="entry name" value="HTH_CROC1"/>
    <property type="match status" value="1"/>
</dbReference>